<evidence type="ECO:0000313" key="3">
    <source>
        <dbReference type="EMBL" id="KRM36018.1"/>
    </source>
</evidence>
<dbReference type="PROSITE" id="PS50883">
    <property type="entry name" value="EAL"/>
    <property type="match status" value="1"/>
</dbReference>
<dbReference type="GeneID" id="87978339"/>
<accession>A0A922TIL7</accession>
<evidence type="ECO:0000256" key="1">
    <source>
        <dbReference type="SAM" id="Phobius"/>
    </source>
</evidence>
<protein>
    <submittedName>
        <fullName evidence="3">Diguanylate phosphodiesterase</fullName>
    </submittedName>
</protein>
<dbReference type="Proteomes" id="UP000051085">
    <property type="component" value="Unassembled WGS sequence"/>
</dbReference>
<dbReference type="InterPro" id="IPR001633">
    <property type="entry name" value="EAL_dom"/>
</dbReference>
<dbReference type="RefSeq" id="WP_057807424.1">
    <property type="nucleotide sequence ID" value="NZ_AZGO01000055.1"/>
</dbReference>
<evidence type="ECO:0000313" key="4">
    <source>
        <dbReference type="Proteomes" id="UP000051085"/>
    </source>
</evidence>
<keyword evidence="1" id="KW-0812">Transmembrane</keyword>
<dbReference type="Pfam" id="PF00563">
    <property type="entry name" value="EAL"/>
    <property type="match status" value="1"/>
</dbReference>
<organism evidence="3 4">
    <name type="scientific">Limosilactobacillus pontis DSM 8475</name>
    <dbReference type="NCBI Taxonomy" id="1423794"/>
    <lineage>
        <taxon>Bacteria</taxon>
        <taxon>Bacillati</taxon>
        <taxon>Bacillota</taxon>
        <taxon>Bacilli</taxon>
        <taxon>Lactobacillales</taxon>
        <taxon>Lactobacillaceae</taxon>
        <taxon>Limosilactobacillus</taxon>
    </lineage>
</organism>
<reference evidence="3 4" key="1">
    <citation type="journal article" date="2015" name="Genome Announc.">
        <title>Expanding the biotechnology potential of lactobacilli through comparative genomics of 213 strains and associated genera.</title>
        <authorList>
            <person name="Sun Z."/>
            <person name="Harris H.M."/>
            <person name="McCann A."/>
            <person name="Guo C."/>
            <person name="Argimon S."/>
            <person name="Zhang W."/>
            <person name="Yang X."/>
            <person name="Jeffery I.B."/>
            <person name="Cooney J.C."/>
            <person name="Kagawa T.F."/>
            <person name="Liu W."/>
            <person name="Song Y."/>
            <person name="Salvetti E."/>
            <person name="Wrobel A."/>
            <person name="Rasinkangas P."/>
            <person name="Parkhill J."/>
            <person name="Rea M.C."/>
            <person name="O'Sullivan O."/>
            <person name="Ritari J."/>
            <person name="Douillard F.P."/>
            <person name="Paul Ross R."/>
            <person name="Yang R."/>
            <person name="Briner A.E."/>
            <person name="Felis G.E."/>
            <person name="de Vos W.M."/>
            <person name="Barrangou R."/>
            <person name="Klaenhammer T.R."/>
            <person name="Caufield P.W."/>
            <person name="Cui Y."/>
            <person name="Zhang H."/>
            <person name="O'Toole P.W."/>
        </authorList>
    </citation>
    <scope>NUCLEOTIDE SEQUENCE [LARGE SCALE GENOMIC DNA]</scope>
    <source>
        <strain evidence="3 4">DSM 8475</strain>
    </source>
</reference>
<gene>
    <name evidence="3" type="ORF">FD34_GL000278</name>
</gene>
<dbReference type="InterPro" id="IPR035919">
    <property type="entry name" value="EAL_sf"/>
</dbReference>
<keyword evidence="1" id="KW-0472">Membrane</keyword>
<keyword evidence="1" id="KW-1133">Transmembrane helix</keyword>
<dbReference type="EMBL" id="AZGO01000055">
    <property type="protein sequence ID" value="KRM36018.1"/>
    <property type="molecule type" value="Genomic_DNA"/>
</dbReference>
<dbReference type="AlphaFoldDB" id="A0A922TIL7"/>
<feature type="transmembrane region" description="Helical" evidence="1">
    <location>
        <begin position="6"/>
        <end position="24"/>
    </location>
</feature>
<evidence type="ECO:0000259" key="2">
    <source>
        <dbReference type="PROSITE" id="PS50883"/>
    </source>
</evidence>
<comment type="caution">
    <text evidence="3">The sequence shown here is derived from an EMBL/GenBank/DDBJ whole genome shotgun (WGS) entry which is preliminary data.</text>
</comment>
<proteinExistence type="predicted"/>
<dbReference type="SUPFAM" id="SSF141868">
    <property type="entry name" value="EAL domain-like"/>
    <property type="match status" value="1"/>
</dbReference>
<name>A0A922TIL7_9LACO</name>
<feature type="domain" description="EAL" evidence="2">
    <location>
        <begin position="25"/>
        <end position="272"/>
    </location>
</feature>
<sequence>MTELRIFLWWVFVAFTIICLAFCIEAHVRYRTKRGIDDDQGFDSRYEYFGQPVYDQRGKVYGYELLLRAFDSQNHRWYLPTDVIDFPLSRMVYAVSEIDPYITSTIKVLALNMTVNQISDFRAEYFFKWAQGMVGDWRLSVELNAVDICRARFLQRQRMRIVLKRLDHARIQVAIENVDSSKRMWRRLRGFLPYIDYLKFDASAFNKSADHWIDVTIAQWQWRAQEHRVVPVVGKVEDNTQVELANQLGINLRQGYAYGHPGRVREMNDGDN</sequence>
<dbReference type="Gene3D" id="3.20.20.450">
    <property type="entry name" value="EAL domain"/>
    <property type="match status" value="1"/>
</dbReference>